<dbReference type="AlphaFoldDB" id="A0A1H7XM19"/>
<proteinExistence type="inferred from homology"/>
<evidence type="ECO:0000256" key="1">
    <source>
        <dbReference type="ARBA" id="ARBA00008023"/>
    </source>
</evidence>
<dbReference type="FunFam" id="3.90.950.10:FF:000001">
    <property type="entry name" value="dITP/XTP pyrophosphatase"/>
    <property type="match status" value="1"/>
</dbReference>
<evidence type="ECO:0000256" key="8">
    <source>
        <dbReference type="ARBA" id="ARBA00051875"/>
    </source>
</evidence>
<dbReference type="GO" id="GO:0046872">
    <property type="term" value="F:metal ion binding"/>
    <property type="evidence" value="ECO:0007669"/>
    <property type="project" value="UniProtKB-KW"/>
</dbReference>
<dbReference type="GO" id="GO:0009146">
    <property type="term" value="P:purine nucleoside triphosphate catabolic process"/>
    <property type="evidence" value="ECO:0007669"/>
    <property type="project" value="UniProtKB-UniRule"/>
</dbReference>
<keyword evidence="5 10" id="KW-0378">Hydrolase</keyword>
<dbReference type="GO" id="GO:0017111">
    <property type="term" value="F:ribonucleoside triphosphate phosphatase activity"/>
    <property type="evidence" value="ECO:0007669"/>
    <property type="project" value="InterPro"/>
</dbReference>
<evidence type="ECO:0000256" key="10">
    <source>
        <dbReference type="HAMAP-Rule" id="MF_01405"/>
    </source>
</evidence>
<dbReference type="GO" id="GO:0036222">
    <property type="term" value="F:XTP diphosphatase activity"/>
    <property type="evidence" value="ECO:0007669"/>
    <property type="project" value="UniProtKB-UniRule"/>
</dbReference>
<keyword evidence="13" id="KW-1185">Reference proteome</keyword>
<comment type="cofactor">
    <cofactor evidence="10">
        <name>Mg(2+)</name>
        <dbReference type="ChEBI" id="CHEBI:18420"/>
    </cofactor>
    <text evidence="10">Binds 1 Mg(2+) ion per subunit.</text>
</comment>
<accession>A0A1H7XM19</accession>
<dbReference type="NCBIfam" id="TIGR00042">
    <property type="entry name" value="RdgB/HAM1 family non-canonical purine NTP pyrophosphatase"/>
    <property type="match status" value="1"/>
</dbReference>
<dbReference type="GO" id="GO:0009117">
    <property type="term" value="P:nucleotide metabolic process"/>
    <property type="evidence" value="ECO:0007669"/>
    <property type="project" value="UniProtKB-KW"/>
</dbReference>
<dbReference type="SUPFAM" id="SSF52972">
    <property type="entry name" value="ITPase-like"/>
    <property type="match status" value="1"/>
</dbReference>
<gene>
    <name evidence="12" type="ORF">SAMN05192533_102252</name>
</gene>
<evidence type="ECO:0000256" key="4">
    <source>
        <dbReference type="ARBA" id="ARBA00022741"/>
    </source>
</evidence>
<keyword evidence="4 10" id="KW-0547">Nucleotide-binding</keyword>
<dbReference type="InterPro" id="IPR020922">
    <property type="entry name" value="dITP/XTP_pyrophosphatase"/>
</dbReference>
<protein>
    <recommendedName>
        <fullName evidence="10">dITP/XTP pyrophosphatase</fullName>
        <ecNumber evidence="10">3.6.1.66</ecNumber>
    </recommendedName>
    <alternativeName>
        <fullName evidence="10">Non-canonical purine NTP pyrophosphatase</fullName>
    </alternativeName>
    <alternativeName>
        <fullName evidence="10">Non-standard purine NTP pyrophosphatase</fullName>
    </alternativeName>
    <alternativeName>
        <fullName evidence="10">Nucleoside-triphosphate diphosphatase</fullName>
    </alternativeName>
    <alternativeName>
        <fullName evidence="10">Nucleoside-triphosphate pyrophosphatase</fullName>
        <shortName evidence="10">NTPase</shortName>
    </alternativeName>
</protein>
<keyword evidence="7 10" id="KW-0546">Nucleotide metabolism</keyword>
<feature type="binding site" evidence="10">
    <location>
        <begin position="181"/>
        <end position="182"/>
    </location>
    <ligand>
        <name>substrate</name>
    </ligand>
</feature>
<evidence type="ECO:0000256" key="3">
    <source>
        <dbReference type="ARBA" id="ARBA00022723"/>
    </source>
</evidence>
<dbReference type="GO" id="GO:0005829">
    <property type="term" value="C:cytosol"/>
    <property type="evidence" value="ECO:0007669"/>
    <property type="project" value="TreeGrafter"/>
</dbReference>
<dbReference type="PANTHER" id="PTHR11067:SF9">
    <property type="entry name" value="INOSINE TRIPHOSPHATE PYROPHOSPHATASE"/>
    <property type="match status" value="1"/>
</dbReference>
<dbReference type="RefSeq" id="WP_090741345.1">
    <property type="nucleotide sequence ID" value="NZ_FOBW01000002.1"/>
</dbReference>
<feature type="binding site" evidence="10">
    <location>
        <position position="176"/>
    </location>
    <ligand>
        <name>substrate</name>
    </ligand>
</feature>
<dbReference type="InterPro" id="IPR029001">
    <property type="entry name" value="ITPase-like_fam"/>
</dbReference>
<feature type="binding site" evidence="10">
    <location>
        <position position="41"/>
    </location>
    <ligand>
        <name>Mg(2+)</name>
        <dbReference type="ChEBI" id="CHEBI:18420"/>
    </ligand>
</feature>
<evidence type="ECO:0000256" key="6">
    <source>
        <dbReference type="ARBA" id="ARBA00022842"/>
    </source>
</evidence>
<dbReference type="GO" id="GO:0000166">
    <property type="term" value="F:nucleotide binding"/>
    <property type="evidence" value="ECO:0007669"/>
    <property type="project" value="UniProtKB-KW"/>
</dbReference>
<feature type="binding site" evidence="10">
    <location>
        <begin position="8"/>
        <end position="13"/>
    </location>
    <ligand>
        <name>substrate</name>
    </ligand>
</feature>
<keyword evidence="3 10" id="KW-0479">Metal-binding</keyword>
<dbReference type="STRING" id="930146.SAMN05192533_102252"/>
<sequence>MEQVIIATKNTGKAKEFERIFNAKGLQVKTLLDFPDIEDVEETGTTFEENAILKAETIANLLGKIVISDDSGLEVDALDGRPGVYSARYSGPEKSDSANIDKVLEELKGVPDSERTARFRCVLAVAQPGKKTVTFAGACEGRILQERRGTHGFGYDPIFFVEEKGKAMAELAPEEKNKISHRAKAIQKLEANLSLDFGAES</sequence>
<evidence type="ECO:0000313" key="12">
    <source>
        <dbReference type="EMBL" id="SEM34268.1"/>
    </source>
</evidence>
<dbReference type="HAMAP" id="MF_01405">
    <property type="entry name" value="Non_canon_purine_NTPase"/>
    <property type="match status" value="1"/>
</dbReference>
<dbReference type="EC" id="3.6.1.66" evidence="10"/>
<evidence type="ECO:0000256" key="9">
    <source>
        <dbReference type="ARBA" id="ARBA00052017"/>
    </source>
</evidence>
<comment type="function">
    <text evidence="10">Pyrophosphatase that catalyzes the hydrolysis of nucleoside triphosphates to their monophosphate derivatives, with a high preference for the non-canonical purine nucleotides XTP (xanthosine triphosphate), dITP (deoxyinosine triphosphate) and ITP. Seems to function as a house-cleaning enzyme that removes non-canonical purine nucleotides from the nucleotide pool, thus preventing their incorporation into DNA/RNA and avoiding chromosomal lesions.</text>
</comment>
<name>A0A1H7XM19_9BACI</name>
<dbReference type="OrthoDB" id="9807456at2"/>
<evidence type="ECO:0000256" key="5">
    <source>
        <dbReference type="ARBA" id="ARBA00022801"/>
    </source>
</evidence>
<dbReference type="PANTHER" id="PTHR11067">
    <property type="entry name" value="INOSINE TRIPHOSPHATE PYROPHOSPHATASE/HAM1 PROTEIN"/>
    <property type="match status" value="1"/>
</dbReference>
<evidence type="ECO:0000313" key="13">
    <source>
        <dbReference type="Proteomes" id="UP000198553"/>
    </source>
</evidence>
<comment type="catalytic activity">
    <reaction evidence="8 10">
        <text>dITP + H2O = dIMP + diphosphate + H(+)</text>
        <dbReference type="Rhea" id="RHEA:28342"/>
        <dbReference type="ChEBI" id="CHEBI:15377"/>
        <dbReference type="ChEBI" id="CHEBI:15378"/>
        <dbReference type="ChEBI" id="CHEBI:33019"/>
        <dbReference type="ChEBI" id="CHEBI:61194"/>
        <dbReference type="ChEBI" id="CHEBI:61382"/>
        <dbReference type="EC" id="3.6.1.66"/>
    </reaction>
</comment>
<dbReference type="GO" id="GO:0036220">
    <property type="term" value="F:ITP diphosphatase activity"/>
    <property type="evidence" value="ECO:0007669"/>
    <property type="project" value="UniProtKB-UniRule"/>
</dbReference>
<dbReference type="Gene3D" id="3.90.950.10">
    <property type="match status" value="1"/>
</dbReference>
<organism evidence="12 13">
    <name type="scientific">Mesobacillus persicus</name>
    <dbReference type="NCBI Taxonomy" id="930146"/>
    <lineage>
        <taxon>Bacteria</taxon>
        <taxon>Bacillati</taxon>
        <taxon>Bacillota</taxon>
        <taxon>Bacilli</taxon>
        <taxon>Bacillales</taxon>
        <taxon>Bacillaceae</taxon>
        <taxon>Mesobacillus</taxon>
    </lineage>
</organism>
<evidence type="ECO:0000256" key="11">
    <source>
        <dbReference type="RuleBase" id="RU003781"/>
    </source>
</evidence>
<dbReference type="GO" id="GO:0035870">
    <property type="term" value="F:dITP diphosphatase activity"/>
    <property type="evidence" value="ECO:0007669"/>
    <property type="project" value="UniProtKB-UniRule"/>
</dbReference>
<comment type="subunit">
    <text evidence="2 10">Homodimer.</text>
</comment>
<dbReference type="CDD" id="cd00515">
    <property type="entry name" value="HAM1"/>
    <property type="match status" value="1"/>
</dbReference>
<comment type="similarity">
    <text evidence="1 10 11">Belongs to the HAM1 NTPase family.</text>
</comment>
<evidence type="ECO:0000256" key="2">
    <source>
        <dbReference type="ARBA" id="ARBA00011738"/>
    </source>
</evidence>
<feature type="binding site" evidence="10">
    <location>
        <position position="70"/>
    </location>
    <ligand>
        <name>Mg(2+)</name>
        <dbReference type="ChEBI" id="CHEBI:18420"/>
    </ligand>
</feature>
<keyword evidence="6 10" id="KW-0460">Magnesium</keyword>
<dbReference type="Proteomes" id="UP000198553">
    <property type="component" value="Unassembled WGS sequence"/>
</dbReference>
<dbReference type="EMBL" id="FOBW01000002">
    <property type="protein sequence ID" value="SEM34268.1"/>
    <property type="molecule type" value="Genomic_DNA"/>
</dbReference>
<dbReference type="Pfam" id="PF01725">
    <property type="entry name" value="Ham1p_like"/>
    <property type="match status" value="1"/>
</dbReference>
<feature type="binding site" evidence="10">
    <location>
        <position position="71"/>
    </location>
    <ligand>
        <name>substrate</name>
    </ligand>
</feature>
<dbReference type="NCBIfam" id="NF011397">
    <property type="entry name" value="PRK14822.1"/>
    <property type="match status" value="1"/>
</dbReference>
<evidence type="ECO:0000256" key="7">
    <source>
        <dbReference type="ARBA" id="ARBA00023080"/>
    </source>
</evidence>
<comment type="catalytic activity">
    <reaction evidence="9 10">
        <text>XTP + H2O = XMP + diphosphate + H(+)</text>
        <dbReference type="Rhea" id="RHEA:28610"/>
        <dbReference type="ChEBI" id="CHEBI:15377"/>
        <dbReference type="ChEBI" id="CHEBI:15378"/>
        <dbReference type="ChEBI" id="CHEBI:33019"/>
        <dbReference type="ChEBI" id="CHEBI:57464"/>
        <dbReference type="ChEBI" id="CHEBI:61314"/>
        <dbReference type="EC" id="3.6.1.66"/>
    </reaction>
</comment>
<dbReference type="InterPro" id="IPR002637">
    <property type="entry name" value="RdgB/HAM1"/>
</dbReference>
<reference evidence="13" key="1">
    <citation type="submission" date="2016-10" db="EMBL/GenBank/DDBJ databases">
        <authorList>
            <person name="Varghese N."/>
            <person name="Submissions S."/>
        </authorList>
    </citation>
    <scope>NUCLEOTIDE SEQUENCE [LARGE SCALE GENOMIC DNA]</scope>
    <source>
        <strain evidence="13">B48,IBRC-M 10115,DSM 25386,CECT 8001</strain>
    </source>
</reference>
<comment type="catalytic activity">
    <reaction evidence="10">
        <text>ITP + H2O = IMP + diphosphate + H(+)</text>
        <dbReference type="Rhea" id="RHEA:29399"/>
        <dbReference type="ChEBI" id="CHEBI:15377"/>
        <dbReference type="ChEBI" id="CHEBI:15378"/>
        <dbReference type="ChEBI" id="CHEBI:33019"/>
        <dbReference type="ChEBI" id="CHEBI:58053"/>
        <dbReference type="ChEBI" id="CHEBI:61402"/>
        <dbReference type="EC" id="3.6.1.66"/>
    </reaction>
</comment>
<feature type="active site" description="Proton acceptor" evidence="10">
    <location>
        <position position="70"/>
    </location>
</feature>
<feature type="binding site" evidence="10">
    <location>
        <begin position="153"/>
        <end position="156"/>
    </location>
    <ligand>
        <name>substrate</name>
    </ligand>
</feature>